<protein>
    <submittedName>
        <fullName evidence="8">Molybdenum cofactor biosynthesis protein</fullName>
    </submittedName>
</protein>
<keyword evidence="5" id="KW-0808">Transferase</keyword>
<dbReference type="FunFam" id="3.40.980.10:FF:000001">
    <property type="entry name" value="Molybdopterin molybdenumtransferase"/>
    <property type="match status" value="1"/>
</dbReference>
<dbReference type="GO" id="GO:0005829">
    <property type="term" value="C:cytosol"/>
    <property type="evidence" value="ECO:0007669"/>
    <property type="project" value="TreeGrafter"/>
</dbReference>
<dbReference type="PANTHER" id="PTHR10192">
    <property type="entry name" value="MOLYBDOPTERIN BIOSYNTHESIS PROTEIN"/>
    <property type="match status" value="1"/>
</dbReference>
<dbReference type="InterPro" id="IPR036688">
    <property type="entry name" value="MoeA_C_domain_IV_sf"/>
</dbReference>
<keyword evidence="5" id="KW-0460">Magnesium</keyword>
<dbReference type="SUPFAM" id="SSF63882">
    <property type="entry name" value="MoeA N-terminal region -like"/>
    <property type="match status" value="1"/>
</dbReference>
<dbReference type="Gene3D" id="2.170.190.11">
    <property type="entry name" value="Molybdopterin biosynthesis moea protein, domain 3"/>
    <property type="match status" value="1"/>
</dbReference>
<dbReference type="EMBL" id="ML143392">
    <property type="protein sequence ID" value="TBU33041.1"/>
    <property type="molecule type" value="Genomic_DNA"/>
</dbReference>
<comment type="catalytic activity">
    <reaction evidence="5">
        <text>molybdopterin + ATP + H(+) = adenylyl-molybdopterin + diphosphate</text>
        <dbReference type="Rhea" id="RHEA:31331"/>
        <dbReference type="ChEBI" id="CHEBI:15378"/>
        <dbReference type="ChEBI" id="CHEBI:30616"/>
        <dbReference type="ChEBI" id="CHEBI:33019"/>
        <dbReference type="ChEBI" id="CHEBI:58698"/>
        <dbReference type="ChEBI" id="CHEBI:62727"/>
    </reaction>
</comment>
<dbReference type="Gene3D" id="3.90.105.10">
    <property type="entry name" value="Molybdopterin biosynthesis moea protein, domain 2"/>
    <property type="match status" value="1"/>
</dbReference>
<dbReference type="PROSITE" id="PS01079">
    <property type="entry name" value="MOCF_BIOSYNTHESIS_2"/>
    <property type="match status" value="1"/>
</dbReference>
<evidence type="ECO:0000256" key="3">
    <source>
        <dbReference type="ARBA" id="ARBA00008339"/>
    </source>
</evidence>
<comment type="function">
    <text evidence="5">Catalyzes two steps in the biosynthesis of the molybdenum cofactor. In the first step, molybdopterin is adenylated. Subsequently, molybdate is inserted into adenylated molybdopterin and AMP is released.</text>
</comment>
<comment type="cofactor">
    <cofactor evidence="5">
        <name>Mg(2+)</name>
        <dbReference type="ChEBI" id="CHEBI:18420"/>
    </cofactor>
</comment>
<evidence type="ECO:0000256" key="6">
    <source>
        <dbReference type="SAM" id="MobiDB-lite"/>
    </source>
</evidence>
<keyword evidence="4 5" id="KW-0501">Molybdenum cofactor biosynthesis</keyword>
<dbReference type="CDD" id="cd00886">
    <property type="entry name" value="MogA_MoaB"/>
    <property type="match status" value="1"/>
</dbReference>
<dbReference type="InterPro" id="IPR038987">
    <property type="entry name" value="MoeA-like"/>
</dbReference>
<reference evidence="8" key="1">
    <citation type="submission" date="2019-01" db="EMBL/GenBank/DDBJ databases">
        <title>Draft genome sequences of three monokaryotic isolates of the white-rot basidiomycete fungus Dichomitus squalens.</title>
        <authorList>
            <consortium name="DOE Joint Genome Institute"/>
            <person name="Lopez S.C."/>
            <person name="Andreopoulos B."/>
            <person name="Pangilinan J."/>
            <person name="Lipzen A."/>
            <person name="Riley R."/>
            <person name="Ahrendt S."/>
            <person name="Ng V."/>
            <person name="Barry K."/>
            <person name="Daum C."/>
            <person name="Grigoriev I.V."/>
            <person name="Hilden K.S."/>
            <person name="Makela M.R."/>
            <person name="de Vries R.P."/>
        </authorList>
    </citation>
    <scope>NUCLEOTIDE SEQUENCE [LARGE SCALE GENOMIC DNA]</scope>
    <source>
        <strain evidence="8">OM18370.1</strain>
    </source>
</reference>
<dbReference type="Proteomes" id="UP000292957">
    <property type="component" value="Unassembled WGS sequence"/>
</dbReference>
<organism evidence="8">
    <name type="scientific">Dichomitus squalens</name>
    <dbReference type="NCBI Taxonomy" id="114155"/>
    <lineage>
        <taxon>Eukaryota</taxon>
        <taxon>Fungi</taxon>
        <taxon>Dikarya</taxon>
        <taxon>Basidiomycota</taxon>
        <taxon>Agaricomycotina</taxon>
        <taxon>Agaricomycetes</taxon>
        <taxon>Polyporales</taxon>
        <taxon>Polyporaceae</taxon>
        <taxon>Dichomitus</taxon>
    </lineage>
</organism>
<feature type="compositionally biased region" description="Basic residues" evidence="6">
    <location>
        <begin position="203"/>
        <end position="216"/>
    </location>
</feature>
<dbReference type="GO" id="GO:0046872">
    <property type="term" value="F:metal ion binding"/>
    <property type="evidence" value="ECO:0007669"/>
    <property type="project" value="UniProtKB-UniRule"/>
</dbReference>
<accession>A0A4Q9N298</accession>
<comment type="catalytic activity">
    <reaction evidence="5">
        <text>adenylyl-molybdopterin + molybdate = Mo-molybdopterin + AMP + H(+)</text>
        <dbReference type="Rhea" id="RHEA:35047"/>
        <dbReference type="ChEBI" id="CHEBI:15378"/>
        <dbReference type="ChEBI" id="CHEBI:36264"/>
        <dbReference type="ChEBI" id="CHEBI:62727"/>
        <dbReference type="ChEBI" id="CHEBI:71302"/>
        <dbReference type="ChEBI" id="CHEBI:456215"/>
    </reaction>
</comment>
<dbReference type="InterPro" id="IPR001453">
    <property type="entry name" value="MoaB/Mog_dom"/>
</dbReference>
<dbReference type="SMART" id="SM00852">
    <property type="entry name" value="MoCF_biosynth"/>
    <property type="match status" value="2"/>
</dbReference>
<sequence length="681" mass="72339">MSGARVAILVVSDTASLDPSADRSGPALQSLLTQAGYVCTHLEIVPDDETRIRTVVLGWCDHGDVDWIVTTGGTGFGLRDRTPEAIKPLLDREAPGLVALILNASLQATPLAALSRPVAGTIKNTLIVTLPGSVKAVQENIAALLQPGVIQHAIELVRGGTGRRVHENLADEGVRVPAEGSVVSAGSARSGSHHHHNGDGHVHSHTHSPSHTHSHGHGHDHGHSVPQPRSVLSQDPGLPAHARPRESPYPLVTIADALLTILREIRPLPVYDEPVSEALRGLVIAEDVYAPQNVPATFTTNVDGYAIRSTDPPGIYRVLTPRNHLLSISVPPGAVFRVNTGGPLPAGTDAVIMVEDTRVYSTQRSPTGEEVEENEIETLAQVSRGENVRDPGSDVRQGDLVLERGTVVNSSGGEIGTLAFVGRTRVRAHRKPVVALLSTGNELLDVQAPNPLPSDGWGGIWDTNRPSLKAALVGLGYEVVDLGIVPDNLQAHVEALQRGLGSADLILTTGGTSMGVGDLLKPVIEYHLGGTIHFGRVRVKPGKPTTFASIPTPGERVERVPLFALPGNPASALVMFHIFVIPALRRLGGWPEVRCRLPSVRVQIQESLRLDPRPEYHRAIIRVAPEGLKAYSTGGQRSSRVASLKGANGLIALPPRVEGGASKLEIGDYVEAILIGELQMA</sequence>
<feature type="region of interest" description="Disordered" evidence="6">
    <location>
        <begin position="168"/>
        <end position="246"/>
    </location>
</feature>
<comment type="similarity">
    <text evidence="3">In the C-terminal section; belongs to the MoeA family.</text>
</comment>
<dbReference type="SUPFAM" id="SSF53218">
    <property type="entry name" value="Molybdenum cofactor biosynthesis proteins"/>
    <property type="match status" value="2"/>
</dbReference>
<dbReference type="Gene3D" id="2.40.340.10">
    <property type="entry name" value="MoeA, C-terminal, domain IV"/>
    <property type="match status" value="1"/>
</dbReference>
<dbReference type="NCBIfam" id="TIGR00177">
    <property type="entry name" value="molyb_syn"/>
    <property type="match status" value="2"/>
</dbReference>
<dbReference type="Pfam" id="PF03454">
    <property type="entry name" value="MoeA_C"/>
    <property type="match status" value="1"/>
</dbReference>
<name>A0A4Q9N298_9APHY</name>
<evidence type="ECO:0000256" key="1">
    <source>
        <dbReference type="ARBA" id="ARBA00005046"/>
    </source>
</evidence>
<dbReference type="PANTHER" id="PTHR10192:SF5">
    <property type="entry name" value="GEPHYRIN"/>
    <property type="match status" value="1"/>
</dbReference>
<dbReference type="GO" id="GO:0061599">
    <property type="term" value="F:molybdopterin molybdotransferase activity"/>
    <property type="evidence" value="ECO:0007669"/>
    <property type="project" value="UniProtKB-UniRule"/>
</dbReference>
<dbReference type="GO" id="GO:0006777">
    <property type="term" value="P:Mo-molybdopterin cofactor biosynthetic process"/>
    <property type="evidence" value="ECO:0007669"/>
    <property type="project" value="UniProtKB-UniRule"/>
</dbReference>
<dbReference type="InterPro" id="IPR036135">
    <property type="entry name" value="MoeA_linker/N_sf"/>
</dbReference>
<keyword evidence="5" id="KW-0479">Metal-binding</keyword>
<dbReference type="InterPro" id="IPR036425">
    <property type="entry name" value="MoaB/Mog-like_dom_sf"/>
</dbReference>
<dbReference type="UniPathway" id="UPA00344"/>
<evidence type="ECO:0000313" key="8">
    <source>
        <dbReference type="EMBL" id="TBU33041.1"/>
    </source>
</evidence>
<comment type="similarity">
    <text evidence="2">In the N-terminal section; belongs to the MoaB/Mog family.</text>
</comment>
<feature type="domain" description="MoaB/Mog" evidence="7">
    <location>
        <begin position="435"/>
        <end position="586"/>
    </location>
</feature>
<dbReference type="InterPro" id="IPR008284">
    <property type="entry name" value="MoCF_biosynth_CS"/>
</dbReference>
<dbReference type="Pfam" id="PF03453">
    <property type="entry name" value="MoeA_N"/>
    <property type="match status" value="1"/>
</dbReference>
<dbReference type="SUPFAM" id="SSF63867">
    <property type="entry name" value="MoeA C-terminal domain-like"/>
    <property type="match status" value="1"/>
</dbReference>
<dbReference type="AlphaFoldDB" id="A0A4Q9N298"/>
<evidence type="ECO:0000256" key="5">
    <source>
        <dbReference type="RuleBase" id="RU365090"/>
    </source>
</evidence>
<evidence type="ECO:0000259" key="7">
    <source>
        <dbReference type="SMART" id="SM00852"/>
    </source>
</evidence>
<evidence type="ECO:0000256" key="4">
    <source>
        <dbReference type="ARBA" id="ARBA00023150"/>
    </source>
</evidence>
<feature type="compositionally biased region" description="Low complexity" evidence="6">
    <location>
        <begin position="180"/>
        <end position="190"/>
    </location>
</feature>
<dbReference type="GO" id="GO:0005524">
    <property type="term" value="F:ATP binding"/>
    <property type="evidence" value="ECO:0007669"/>
    <property type="project" value="UniProtKB-UniRule"/>
</dbReference>
<feature type="domain" description="MoaB/Mog" evidence="7">
    <location>
        <begin position="7"/>
        <end position="152"/>
    </location>
</feature>
<dbReference type="InterPro" id="IPR005111">
    <property type="entry name" value="MoeA_C_domain_IV"/>
</dbReference>
<dbReference type="OrthoDB" id="4349954at2759"/>
<dbReference type="CDD" id="cd00887">
    <property type="entry name" value="MoeA"/>
    <property type="match status" value="1"/>
</dbReference>
<proteinExistence type="inferred from homology"/>
<gene>
    <name evidence="8" type="ORF">BD311DRAFT_712980</name>
</gene>
<evidence type="ECO:0000256" key="2">
    <source>
        <dbReference type="ARBA" id="ARBA00007589"/>
    </source>
</evidence>
<comment type="similarity">
    <text evidence="5">Belongs to the MoeA family.</text>
</comment>
<keyword evidence="5" id="KW-0500">Molybdenum</keyword>
<comment type="pathway">
    <text evidence="1 5">Cofactor biosynthesis; molybdopterin biosynthesis.</text>
</comment>
<dbReference type="Gene3D" id="3.40.980.10">
    <property type="entry name" value="MoaB/Mog-like domain"/>
    <property type="match status" value="2"/>
</dbReference>
<dbReference type="InterPro" id="IPR005110">
    <property type="entry name" value="MoeA_linker/N"/>
</dbReference>
<dbReference type="GO" id="GO:0061598">
    <property type="term" value="F:molybdopterin adenylyltransferase activity"/>
    <property type="evidence" value="ECO:0007669"/>
    <property type="project" value="UniProtKB-UniRule"/>
</dbReference>
<dbReference type="Pfam" id="PF00994">
    <property type="entry name" value="MoCF_biosynth"/>
    <property type="match status" value="2"/>
</dbReference>